<proteinExistence type="inferred from homology"/>
<keyword evidence="1 2" id="KW-0418">Kinase</keyword>
<dbReference type="Pfam" id="PF03702">
    <property type="entry name" value="AnmK"/>
    <property type="match status" value="1"/>
</dbReference>
<dbReference type="PANTHER" id="PTHR30605:SF0">
    <property type="entry name" value="ANHYDRO-N-ACETYLMURAMIC ACID KINASE"/>
    <property type="match status" value="1"/>
</dbReference>
<feature type="binding site" evidence="1">
    <location>
        <begin position="22"/>
        <end position="29"/>
    </location>
    <ligand>
        <name>ATP</name>
        <dbReference type="ChEBI" id="CHEBI:30616"/>
    </ligand>
</feature>
<dbReference type="InterPro" id="IPR005338">
    <property type="entry name" value="Anhydro_N_Ac-Mur_kinase"/>
</dbReference>
<keyword evidence="3" id="KW-1185">Reference proteome</keyword>
<reference evidence="2 3" key="1">
    <citation type="submission" date="2021-03" db="EMBL/GenBank/DDBJ databases">
        <title>Genomic Encyclopedia of Type Strains, Phase IV (KMG-IV): sequencing the most valuable type-strain genomes for metagenomic binning, comparative biology and taxonomic classification.</title>
        <authorList>
            <person name="Goeker M."/>
        </authorList>
    </citation>
    <scope>NUCLEOTIDE SEQUENCE [LARGE SCALE GENOMIC DNA]</scope>
    <source>
        <strain evidence="2 3">DSM 24004</strain>
    </source>
</reference>
<dbReference type="InterPro" id="IPR043129">
    <property type="entry name" value="ATPase_NBD"/>
</dbReference>
<dbReference type="RefSeq" id="WP_209512353.1">
    <property type="nucleotide sequence ID" value="NZ_JAGGKS010000007.1"/>
</dbReference>
<dbReference type="SUPFAM" id="SSF53067">
    <property type="entry name" value="Actin-like ATPase domain"/>
    <property type="match status" value="1"/>
</dbReference>
<comment type="similarity">
    <text evidence="1">Belongs to the anhydro-N-acetylmuramic acid kinase family.</text>
</comment>
<sequence length="392" mass="42901">MIDTIKKVVEKPIKLAIGLMSGTSLDGIDACVVEIKGSGKNTEINFMDFITLEYTKSEKERILKLCNINTSTVDEICYMNNYLGNKMGEAALKVCKEANINIKDIDFISSHGQTIYHMPNLHSTLQIGELANIASVTGCLTVGDFRPSDMAYGGQGAPLVPYIDYLLFSSEKKGRVLLNLGGIGNITVLKSGGEEEDVYAFDTGPANVLIDEVARIITDGKMTFDADGKMASMGNINEQWLEEMITQDSYLCKNPPKSTGREYYTTEFAKKLYDEGKVKGLSSFDIISTITAFTAKTIQNQLEKFVLENHKVDEIYVSGGGAHNQMIMKLLSEYIDAEVSCIDKLDFIGDAKESIAFAVLGNEFLHGNANNIPTATGANRKVIMGKLVLPSV</sequence>
<dbReference type="GO" id="GO:0016301">
    <property type="term" value="F:kinase activity"/>
    <property type="evidence" value="ECO:0007669"/>
    <property type="project" value="UniProtKB-KW"/>
</dbReference>
<comment type="pathway">
    <text evidence="1">Amino-sugar metabolism; 1,6-anhydro-N-acetylmuramate degradation.</text>
</comment>
<dbReference type="Proteomes" id="UP001519342">
    <property type="component" value="Unassembled WGS sequence"/>
</dbReference>
<comment type="catalytic activity">
    <reaction evidence="1">
        <text>1,6-anhydro-N-acetyl-beta-muramate + ATP + H2O = N-acetyl-D-muramate 6-phosphate + ADP + H(+)</text>
        <dbReference type="Rhea" id="RHEA:24952"/>
        <dbReference type="ChEBI" id="CHEBI:15377"/>
        <dbReference type="ChEBI" id="CHEBI:15378"/>
        <dbReference type="ChEBI" id="CHEBI:30616"/>
        <dbReference type="ChEBI" id="CHEBI:58690"/>
        <dbReference type="ChEBI" id="CHEBI:58722"/>
        <dbReference type="ChEBI" id="CHEBI:456216"/>
        <dbReference type="EC" id="2.7.1.170"/>
    </reaction>
</comment>
<keyword evidence="1 2" id="KW-0808">Transferase</keyword>
<comment type="pathway">
    <text evidence="1">Cell wall biogenesis; peptidoglycan recycling.</text>
</comment>
<dbReference type="EMBL" id="JAGGKS010000007">
    <property type="protein sequence ID" value="MBP1926627.1"/>
    <property type="molecule type" value="Genomic_DNA"/>
</dbReference>
<name>A0ABS4GG64_9FIRM</name>
<dbReference type="PANTHER" id="PTHR30605">
    <property type="entry name" value="ANHYDRO-N-ACETYLMURAMIC ACID KINASE"/>
    <property type="match status" value="1"/>
</dbReference>
<comment type="function">
    <text evidence="1">Catalyzes the specific phosphorylation of 1,6-anhydro-N-acetylmuramic acid (anhMurNAc) with the simultaneous cleavage of the 1,6-anhydro ring, generating MurNAc-6-P. Is required for the utilization of anhMurNAc either imported from the medium or derived from its own cell wall murein, and thus plays a role in cell wall recycling.</text>
</comment>
<keyword evidence="1" id="KW-0067">ATP-binding</keyword>
<protein>
    <recommendedName>
        <fullName evidence="1">Anhydro-N-acetylmuramic acid kinase</fullName>
        <ecNumber evidence="1">2.7.1.170</ecNumber>
    </recommendedName>
    <alternativeName>
        <fullName evidence="1">AnhMurNAc kinase</fullName>
    </alternativeName>
</protein>
<dbReference type="CDD" id="cd24050">
    <property type="entry name" value="ASKHA_NBD_ANMK"/>
    <property type="match status" value="1"/>
</dbReference>
<accession>A0ABS4GG64</accession>
<keyword evidence="1" id="KW-0547">Nucleotide-binding</keyword>
<organism evidence="2 3">
    <name type="scientific">Sedimentibacter acidaminivorans</name>
    <dbReference type="NCBI Taxonomy" id="913099"/>
    <lineage>
        <taxon>Bacteria</taxon>
        <taxon>Bacillati</taxon>
        <taxon>Bacillota</taxon>
        <taxon>Tissierellia</taxon>
        <taxon>Sedimentibacter</taxon>
    </lineage>
</organism>
<evidence type="ECO:0000313" key="2">
    <source>
        <dbReference type="EMBL" id="MBP1926627.1"/>
    </source>
</evidence>
<comment type="caution">
    <text evidence="2">The sequence shown here is derived from an EMBL/GenBank/DDBJ whole genome shotgun (WGS) entry which is preliminary data.</text>
</comment>
<gene>
    <name evidence="1" type="primary">anmK</name>
    <name evidence="2" type="ORF">J2Z76_002496</name>
</gene>
<dbReference type="Gene3D" id="3.30.420.40">
    <property type="match status" value="2"/>
</dbReference>
<keyword evidence="1" id="KW-0119">Carbohydrate metabolism</keyword>
<dbReference type="HAMAP" id="MF_01270">
    <property type="entry name" value="AnhMurNAc_kinase"/>
    <property type="match status" value="1"/>
</dbReference>
<dbReference type="NCBIfam" id="NF007148">
    <property type="entry name" value="PRK09585.3-2"/>
    <property type="match status" value="1"/>
</dbReference>
<evidence type="ECO:0000256" key="1">
    <source>
        <dbReference type="HAMAP-Rule" id="MF_01270"/>
    </source>
</evidence>
<dbReference type="EC" id="2.7.1.170" evidence="1"/>
<evidence type="ECO:0000313" key="3">
    <source>
        <dbReference type="Proteomes" id="UP001519342"/>
    </source>
</evidence>